<evidence type="ECO:0000313" key="2">
    <source>
        <dbReference type="EMBL" id="KAK2947781.1"/>
    </source>
</evidence>
<feature type="compositionally biased region" description="Low complexity" evidence="1">
    <location>
        <begin position="45"/>
        <end position="54"/>
    </location>
</feature>
<accession>A0ABQ9X7G7</accession>
<sequence length="354" mass="38679">MDSEDDGWRQQSYMTASSAAHGARLGKKPASQQRLEISPQKSTPIRDSPIIIRPPLEPLQPELDDAPLLTEDSPVRSFHSSPQKSGLESSVSIQNPLLSTITSDTFTGPLPTSNWVILGHLLIARRGYICEHNDTHRSQACSDECGAVQLNAVKKPRLPASAFAMKKGKNFLNDAQTAKAPSKVIIASRKYRQADGSAPTEGDCCDLVEWLSNAIVEQRTRLFHAAPTRILSSLQHAHKCRVGSPKVACPSTHEQKMLLYRLASVFDQPITETQRLQSSERIAARIPETGLSVGKKLTAQQTRPQSVAVYTKSSSRGNRLSDTMNSNVSIVSARNFPFSASTLSGSSPQTTSWH</sequence>
<dbReference type="Proteomes" id="UP001281761">
    <property type="component" value="Unassembled WGS sequence"/>
</dbReference>
<feature type="compositionally biased region" description="Polar residues" evidence="1">
    <location>
        <begin position="9"/>
        <end position="18"/>
    </location>
</feature>
<keyword evidence="3" id="KW-1185">Reference proteome</keyword>
<feature type="compositionally biased region" description="Polar residues" evidence="1">
    <location>
        <begin position="78"/>
        <end position="90"/>
    </location>
</feature>
<gene>
    <name evidence="2" type="ORF">BLNAU_17300</name>
</gene>
<organism evidence="2 3">
    <name type="scientific">Blattamonas nauphoetae</name>
    <dbReference type="NCBI Taxonomy" id="2049346"/>
    <lineage>
        <taxon>Eukaryota</taxon>
        <taxon>Metamonada</taxon>
        <taxon>Preaxostyla</taxon>
        <taxon>Oxymonadida</taxon>
        <taxon>Blattamonas</taxon>
    </lineage>
</organism>
<reference evidence="2 3" key="1">
    <citation type="journal article" date="2022" name="bioRxiv">
        <title>Genomics of Preaxostyla Flagellates Illuminates Evolutionary Transitions and the Path Towards Mitochondrial Loss.</title>
        <authorList>
            <person name="Novak L.V.F."/>
            <person name="Treitli S.C."/>
            <person name="Pyrih J."/>
            <person name="Halakuc P."/>
            <person name="Pipaliya S.V."/>
            <person name="Vacek V."/>
            <person name="Brzon O."/>
            <person name="Soukal P."/>
            <person name="Eme L."/>
            <person name="Dacks J.B."/>
            <person name="Karnkowska A."/>
            <person name="Elias M."/>
            <person name="Hampl V."/>
        </authorList>
    </citation>
    <scope>NUCLEOTIDE SEQUENCE [LARGE SCALE GENOMIC DNA]</scope>
    <source>
        <strain evidence="2">NAU3</strain>
        <tissue evidence="2">Gut</tissue>
    </source>
</reference>
<feature type="compositionally biased region" description="Polar residues" evidence="1">
    <location>
        <begin position="30"/>
        <end position="43"/>
    </location>
</feature>
<protein>
    <submittedName>
        <fullName evidence="2">Uncharacterized protein</fullName>
    </submittedName>
</protein>
<comment type="caution">
    <text evidence="2">The sequence shown here is derived from an EMBL/GenBank/DDBJ whole genome shotgun (WGS) entry which is preliminary data.</text>
</comment>
<dbReference type="EMBL" id="JARBJD010000191">
    <property type="protein sequence ID" value="KAK2947781.1"/>
    <property type="molecule type" value="Genomic_DNA"/>
</dbReference>
<feature type="region of interest" description="Disordered" evidence="1">
    <location>
        <begin position="1"/>
        <end position="90"/>
    </location>
</feature>
<name>A0ABQ9X7G7_9EUKA</name>
<evidence type="ECO:0000313" key="3">
    <source>
        <dbReference type="Proteomes" id="UP001281761"/>
    </source>
</evidence>
<evidence type="ECO:0000256" key="1">
    <source>
        <dbReference type="SAM" id="MobiDB-lite"/>
    </source>
</evidence>
<proteinExistence type="predicted"/>